<accession>A0A0A1IUT6</accession>
<evidence type="ECO:0000313" key="1">
    <source>
        <dbReference type="EMBL" id="CEF89371.1"/>
    </source>
</evidence>
<gene>
    <name evidence="1" type="primary">ORF57</name>
</gene>
<proteinExistence type="predicted"/>
<reference evidence="1 2" key="1">
    <citation type="journal article" date="2015" name="PLoS ONE">
        <title>Investigation of a Large Collection of Pseudomonas aeruginosa Bacteriophages Collected from a Single Environmental Source in Abidjan, Cote d'Ivoire.</title>
        <authorList>
            <person name="Essoh C."/>
            <person name="Latino L."/>
            <person name="Midoux C."/>
            <person name="Blouin Y."/>
            <person name="Loukou G."/>
            <person name="Nguetta S.P."/>
            <person name="Lathro S."/>
            <person name="Cablanmian A."/>
            <person name="Kouassi A.K."/>
            <person name="Vergnaud G."/>
            <person name="Pourcel C."/>
        </authorList>
    </citation>
    <scope>NUCLEOTIDE SEQUENCE [LARGE SCALE GENOMIC DNA]</scope>
    <source>
        <strain evidence="1">Ab08</strain>
    </source>
</reference>
<organism evidence="1 2">
    <name type="scientific">Pseudomonas phage vB_PaeM_C2-10_Ab08</name>
    <dbReference type="NCBI Taxonomy" id="1548903"/>
    <lineage>
        <taxon>Viruses</taxon>
        <taxon>Duplodnaviria</taxon>
        <taxon>Heunggongvirae</taxon>
        <taxon>Uroviricota</taxon>
        <taxon>Caudoviricetes</taxon>
        <taxon>Vandenendeviridae</taxon>
        <taxon>Skurskavirinae</taxon>
        <taxon>Pakpunavirus</taxon>
        <taxon>Pakpunavirus CAb1</taxon>
    </lineage>
</organism>
<protein>
    <submittedName>
        <fullName evidence="1">Uncharacterized protein</fullName>
    </submittedName>
</protein>
<evidence type="ECO:0000313" key="2">
    <source>
        <dbReference type="Proteomes" id="UP000030224"/>
    </source>
</evidence>
<dbReference type="Proteomes" id="UP000030224">
    <property type="component" value="Segment"/>
</dbReference>
<sequence>MAYTGDPANNPIDRLREIVGDVWEPPMLSDETYQWVLDKNEGNERRAALELMRMMLFRLTRGMRERTGDIEVYGAEYFNNYLKALQLILKDPNITISLAVPYAGGISKSDMLANDLDSDNVTREFYIGFARREKLYNQCNPGPQDLSIGCDYLGKLQF</sequence>
<dbReference type="EMBL" id="LN610575">
    <property type="protein sequence ID" value="CEF89371.1"/>
    <property type="molecule type" value="Genomic_DNA"/>
</dbReference>
<name>A0A0A1IUT6_9CAUD</name>